<dbReference type="AlphaFoldDB" id="A0AAW8FHI2"/>
<evidence type="ECO:0000313" key="2">
    <source>
        <dbReference type="EMBL" id="MDQ0908973.1"/>
    </source>
</evidence>
<dbReference type="Proteomes" id="UP001234216">
    <property type="component" value="Unassembled WGS sequence"/>
</dbReference>
<comment type="caution">
    <text evidence="2">The sequence shown here is derived from an EMBL/GenBank/DDBJ whole genome shotgun (WGS) entry which is preliminary data.</text>
</comment>
<accession>A0AAW8FHI2</accession>
<organism evidence="2 3">
    <name type="scientific">Streptomyces canus</name>
    <dbReference type="NCBI Taxonomy" id="58343"/>
    <lineage>
        <taxon>Bacteria</taxon>
        <taxon>Bacillati</taxon>
        <taxon>Actinomycetota</taxon>
        <taxon>Actinomycetes</taxon>
        <taxon>Kitasatosporales</taxon>
        <taxon>Streptomycetaceae</taxon>
        <taxon>Streptomyces</taxon>
        <taxon>Streptomyces aurantiacus group</taxon>
    </lineage>
</organism>
<dbReference type="RefSeq" id="WP_306978594.1">
    <property type="nucleotide sequence ID" value="NZ_JAUSYQ010000002.1"/>
</dbReference>
<proteinExistence type="predicted"/>
<dbReference type="InterPro" id="IPR011009">
    <property type="entry name" value="Kinase-like_dom_sf"/>
</dbReference>
<dbReference type="SUPFAM" id="SSF56112">
    <property type="entry name" value="Protein kinase-like (PK-like)"/>
    <property type="match status" value="1"/>
</dbReference>
<name>A0AAW8FHI2_9ACTN</name>
<sequence>MNVGPQVANPLEDVEPFLHRFLRDADGAAFMHSSMPGRCIIALSSGGNPCYVLKIGRADDHPLRNEAEFLMKVSGMRLGFRVPELVYADSVGERYVVVTHAWRKARLAGPLSRSEVLGITEVLGATKTGNASLIHGDLAPWNVLRTPGQIGVIDWEAARFADQPLGDLIHYLVQAGAILRWVDVPTVVRELTHPRGMVVELAARLGLPRSQVAEGVHAYFTSFPPVSVKRVRRFREDVAVAVGVPAHRSRERV</sequence>
<protein>
    <recommendedName>
        <fullName evidence="1">Aminoglycoside phosphotransferase domain-containing protein</fullName>
    </recommendedName>
</protein>
<evidence type="ECO:0000313" key="3">
    <source>
        <dbReference type="Proteomes" id="UP001234216"/>
    </source>
</evidence>
<dbReference type="InterPro" id="IPR002575">
    <property type="entry name" value="Aminoglycoside_PTrfase"/>
</dbReference>
<dbReference type="Gene3D" id="3.90.1200.10">
    <property type="match status" value="1"/>
</dbReference>
<evidence type="ECO:0000259" key="1">
    <source>
        <dbReference type="Pfam" id="PF01636"/>
    </source>
</evidence>
<feature type="domain" description="Aminoglycoside phosphotransferase" evidence="1">
    <location>
        <begin position="122"/>
        <end position="162"/>
    </location>
</feature>
<dbReference type="EMBL" id="JAUSZV010000005">
    <property type="protein sequence ID" value="MDQ0908973.1"/>
    <property type="molecule type" value="Genomic_DNA"/>
</dbReference>
<reference evidence="2" key="1">
    <citation type="submission" date="2023-07" db="EMBL/GenBank/DDBJ databases">
        <title>Comparative genomics of wheat-associated soil bacteria to identify genetic determinants of phenazine resistance.</title>
        <authorList>
            <person name="Mouncey N."/>
        </authorList>
    </citation>
    <scope>NUCLEOTIDE SEQUENCE</scope>
    <source>
        <strain evidence="2">V4I22</strain>
    </source>
</reference>
<gene>
    <name evidence="2" type="ORF">QFZ22_004958</name>
</gene>
<dbReference type="Pfam" id="PF01636">
    <property type="entry name" value="APH"/>
    <property type="match status" value="1"/>
</dbReference>